<dbReference type="EMBL" id="FTMI01000003">
    <property type="protein sequence ID" value="SIQ30588.1"/>
    <property type="molecule type" value="Genomic_DNA"/>
</dbReference>
<keyword evidence="4" id="KW-1185">Reference proteome</keyword>
<dbReference type="AlphaFoldDB" id="A0A1N6RNY0"/>
<evidence type="ECO:0000313" key="4">
    <source>
        <dbReference type="Proteomes" id="UP000186235"/>
    </source>
</evidence>
<dbReference type="InterPro" id="IPR037523">
    <property type="entry name" value="VOC_core"/>
</dbReference>
<feature type="compositionally biased region" description="Low complexity" evidence="1">
    <location>
        <begin position="142"/>
        <end position="154"/>
    </location>
</feature>
<organism evidence="3 4">
    <name type="scientific">Cellulosimicrobium aquatile</name>
    <dbReference type="NCBI Taxonomy" id="1612203"/>
    <lineage>
        <taxon>Bacteria</taxon>
        <taxon>Bacillati</taxon>
        <taxon>Actinomycetota</taxon>
        <taxon>Actinomycetes</taxon>
        <taxon>Micrococcales</taxon>
        <taxon>Promicromonosporaceae</taxon>
        <taxon>Cellulosimicrobium</taxon>
    </lineage>
</organism>
<proteinExistence type="predicted"/>
<accession>A0A1N6RNY0</accession>
<dbReference type="SUPFAM" id="SSF54593">
    <property type="entry name" value="Glyoxalase/Bleomycin resistance protein/Dihydroxybiphenyl dioxygenase"/>
    <property type="match status" value="1"/>
</dbReference>
<feature type="region of interest" description="Disordered" evidence="1">
    <location>
        <begin position="140"/>
        <end position="162"/>
    </location>
</feature>
<dbReference type="PROSITE" id="PS51819">
    <property type="entry name" value="VOC"/>
    <property type="match status" value="1"/>
</dbReference>
<dbReference type="InterPro" id="IPR004360">
    <property type="entry name" value="Glyas_Fos-R_dOase_dom"/>
</dbReference>
<evidence type="ECO:0000313" key="3">
    <source>
        <dbReference type="EMBL" id="SIQ30588.1"/>
    </source>
</evidence>
<sequence length="162" mass="16965">MTDPHAAPPPVRQLRLVVEAEDYDAALAFYRDVLGLPQQIAYADGEDDRVAILDVGRATLEIASPGHVRAIDDLEVGRRVAGHLRVALEVDDAEGATDRAVAAGASLVAPPTRTPWGSLNSRLDAPAGLHLTLFQELGGEEGVPPGVVAETGPGDDPAPRRG</sequence>
<dbReference type="InterPro" id="IPR029068">
    <property type="entry name" value="Glyas_Bleomycin-R_OHBP_Dase"/>
</dbReference>
<gene>
    <name evidence="3" type="ORF">SAMN05518682_2039</name>
</gene>
<dbReference type="RefSeq" id="WP_083711782.1">
    <property type="nucleotide sequence ID" value="NZ_FTMI01000003.1"/>
</dbReference>
<reference evidence="4" key="1">
    <citation type="submission" date="2017-01" db="EMBL/GenBank/DDBJ databases">
        <authorList>
            <person name="Varghese N."/>
            <person name="Submissions S."/>
        </authorList>
    </citation>
    <scope>NUCLEOTIDE SEQUENCE [LARGE SCALE GENOMIC DNA]</scope>
    <source>
        <strain evidence="4">3bp</strain>
    </source>
</reference>
<protein>
    <recommendedName>
        <fullName evidence="2">VOC domain-containing protein</fullName>
    </recommendedName>
</protein>
<dbReference type="Gene3D" id="3.10.180.10">
    <property type="entry name" value="2,3-Dihydroxybiphenyl 1,2-Dioxygenase, domain 1"/>
    <property type="match status" value="1"/>
</dbReference>
<feature type="domain" description="VOC" evidence="2">
    <location>
        <begin position="12"/>
        <end position="136"/>
    </location>
</feature>
<evidence type="ECO:0000259" key="2">
    <source>
        <dbReference type="PROSITE" id="PS51819"/>
    </source>
</evidence>
<name>A0A1N6RNY0_9MICO</name>
<dbReference type="Pfam" id="PF00903">
    <property type="entry name" value="Glyoxalase"/>
    <property type="match status" value="1"/>
</dbReference>
<dbReference type="Proteomes" id="UP000186235">
    <property type="component" value="Unassembled WGS sequence"/>
</dbReference>
<evidence type="ECO:0000256" key="1">
    <source>
        <dbReference type="SAM" id="MobiDB-lite"/>
    </source>
</evidence>